<protein>
    <submittedName>
        <fullName evidence="2">Oxidoreductase</fullName>
    </submittedName>
</protein>
<feature type="compositionally biased region" description="Basic residues" evidence="1">
    <location>
        <begin position="341"/>
        <end position="353"/>
    </location>
</feature>
<proteinExistence type="predicted"/>
<accession>A0A6J4N1B0</accession>
<feature type="non-terminal residue" evidence="2">
    <location>
        <position position="365"/>
    </location>
</feature>
<feature type="region of interest" description="Disordered" evidence="1">
    <location>
        <begin position="1"/>
        <end position="146"/>
    </location>
</feature>
<name>A0A6J4N1B0_9ACTN</name>
<dbReference type="AlphaFoldDB" id="A0A6J4N1B0"/>
<sequence>GSPNLRTGGSRLRRHRRGAGRSVGVVPPPAPRARPRGPGRRRGPGRGVAAPLGLADHGRRARGGRPAGRHGAGPWPRAGERGDPGVVRGVRACARPAGPPAGAGRPRRECRRPARRPCRVPVVDDSHRRERHRHMATPLRAALPGTGDVQRGAAAHRRLPRARALPRQADPGGRWWRERRPVPRRAAAGHRHGLGDAQRAGVAGPRRGVRRARGDRAGRGTCPEGVATELGRVRHRLGPPAAGAGGGPARRLRPPPDVRPDRAARRPLGRRLLRARRRHPVGHRLPAGGEPPRTVAVEERVRRDPAAHLHPRRAERHHRRGRPAGAAGRLRPLGQHDRRQPGRSRRSARGRPVRARDDPLLRARL</sequence>
<feature type="region of interest" description="Disordered" evidence="1">
    <location>
        <begin position="186"/>
        <end position="365"/>
    </location>
</feature>
<feature type="non-terminal residue" evidence="2">
    <location>
        <position position="1"/>
    </location>
</feature>
<evidence type="ECO:0000256" key="1">
    <source>
        <dbReference type="SAM" id="MobiDB-lite"/>
    </source>
</evidence>
<feature type="compositionally biased region" description="Low complexity" evidence="1">
    <location>
        <begin position="323"/>
        <end position="333"/>
    </location>
</feature>
<feature type="compositionally biased region" description="Basic and acidic residues" evidence="1">
    <location>
        <begin position="354"/>
        <end position="365"/>
    </location>
</feature>
<feature type="compositionally biased region" description="Basic and acidic residues" evidence="1">
    <location>
        <begin position="296"/>
        <end position="307"/>
    </location>
</feature>
<feature type="compositionally biased region" description="Low complexity" evidence="1">
    <location>
        <begin position="162"/>
        <end position="174"/>
    </location>
</feature>
<feature type="compositionally biased region" description="Low complexity" evidence="1">
    <location>
        <begin position="84"/>
        <end position="104"/>
    </location>
</feature>
<feature type="compositionally biased region" description="Basic and acidic residues" evidence="1">
    <location>
        <begin position="254"/>
        <end position="264"/>
    </location>
</feature>
<gene>
    <name evidence="2" type="ORF">AVDCRST_MAG47-1491</name>
</gene>
<feature type="compositionally biased region" description="Basic residues" evidence="1">
    <location>
        <begin position="108"/>
        <end position="118"/>
    </location>
</feature>
<dbReference type="EMBL" id="CADCUK010000107">
    <property type="protein sequence ID" value="CAA9373627.1"/>
    <property type="molecule type" value="Genomic_DNA"/>
</dbReference>
<feature type="compositionally biased region" description="Basic residues" evidence="1">
    <location>
        <begin position="265"/>
        <end position="282"/>
    </location>
</feature>
<reference evidence="2" key="1">
    <citation type="submission" date="2020-02" db="EMBL/GenBank/DDBJ databases">
        <authorList>
            <person name="Meier V. D."/>
        </authorList>
    </citation>
    <scope>NUCLEOTIDE SEQUENCE</scope>
    <source>
        <strain evidence="2">AVDCRST_MAG47</strain>
    </source>
</reference>
<organism evidence="2">
    <name type="scientific">uncultured Nocardioidaceae bacterium</name>
    <dbReference type="NCBI Taxonomy" id="253824"/>
    <lineage>
        <taxon>Bacteria</taxon>
        <taxon>Bacillati</taxon>
        <taxon>Actinomycetota</taxon>
        <taxon>Actinomycetes</taxon>
        <taxon>Propionibacteriales</taxon>
        <taxon>Nocardioidaceae</taxon>
        <taxon>environmental samples</taxon>
    </lineage>
</organism>
<feature type="region of interest" description="Disordered" evidence="1">
    <location>
        <begin position="157"/>
        <end position="176"/>
    </location>
</feature>
<evidence type="ECO:0000313" key="2">
    <source>
        <dbReference type="EMBL" id="CAA9373627.1"/>
    </source>
</evidence>
<feature type="compositionally biased region" description="Basic residues" evidence="1">
    <location>
        <begin position="309"/>
        <end position="322"/>
    </location>
</feature>
<feature type="compositionally biased region" description="Basic residues" evidence="1">
    <location>
        <begin position="33"/>
        <end position="44"/>
    </location>
</feature>
<feature type="compositionally biased region" description="Low complexity" evidence="1">
    <location>
        <begin position="1"/>
        <end position="10"/>
    </location>
</feature>